<name>A0ABX8S421_9ACTN</name>
<evidence type="ECO:0000256" key="1">
    <source>
        <dbReference type="ARBA" id="ARBA00010139"/>
    </source>
</evidence>
<dbReference type="EMBL" id="CP079105">
    <property type="protein sequence ID" value="QXQ12578.1"/>
    <property type="molecule type" value="Genomic_DNA"/>
</dbReference>
<dbReference type="InterPro" id="IPR051209">
    <property type="entry name" value="FAD-bind_Monooxygenase_sf"/>
</dbReference>
<dbReference type="PANTHER" id="PTHR42877">
    <property type="entry name" value="L-ORNITHINE N(5)-MONOOXYGENASE-RELATED"/>
    <property type="match status" value="1"/>
</dbReference>
<keyword evidence="2" id="KW-0285">Flavoprotein</keyword>
<keyword evidence="3" id="KW-0274">FAD</keyword>
<evidence type="ECO:0000256" key="2">
    <source>
        <dbReference type="ARBA" id="ARBA00022630"/>
    </source>
</evidence>
<dbReference type="PRINTS" id="PR00469">
    <property type="entry name" value="PNDRDTASEII"/>
</dbReference>
<evidence type="ECO:0000256" key="3">
    <source>
        <dbReference type="ARBA" id="ARBA00022827"/>
    </source>
</evidence>
<keyword evidence="4" id="KW-0560">Oxidoreductase</keyword>
<dbReference type="InterPro" id="IPR020946">
    <property type="entry name" value="Flavin_mOase-like"/>
</dbReference>
<dbReference type="Pfam" id="PF00743">
    <property type="entry name" value="FMO-like"/>
    <property type="match status" value="1"/>
</dbReference>
<comment type="similarity">
    <text evidence="1">Belongs to the FAD-binding monooxygenase family.</text>
</comment>
<gene>
    <name evidence="5" type="ORF">KV203_11420</name>
</gene>
<proteinExistence type="inferred from homology"/>
<dbReference type="PANTHER" id="PTHR42877:SF4">
    <property type="entry name" value="FAD_NAD(P)-BINDING DOMAIN-CONTAINING PROTEIN-RELATED"/>
    <property type="match status" value="1"/>
</dbReference>
<sequence length="490" mass="53984">MTTTDRPPTVVIIGAGFGGICMGIKLKRAGIPFVIVEKADRVGGVWQANVYPGAACDVPSHLYSYSFEPSPDWSRAYGQAPEIQSYIDGCARKYGVLEHVRLNTEVTAASFERATGRWTVTLADGSTLLARFLVAATGQLSRPTEPDFPGLDTFPGKVFHSARWDNDYDMAGKRVAVIGSGASAIQFVPQIAPRVEQLYLFQRSAPYVLPKPDRAYTALEKYLYRSFPLAVTASRARKYLWHEARVVPLTKGRGMKPFEVAFEHNLKRQVPDPTMRAALTPDYPIGCKRILISNEWYPAITRPNVEVLATGLRAIDGSTVVGADGTRRTVDAIVFGTGFAVSEFLAPIEITGLDGRSLRDAWRDGAEAYLGMTVSGFPNLFVLYGPNTNLGHNSIIYMLESQTDYVLSAIRHAGAHGSTWLNVRAAAQARYTAEIQQRLAGTVWEEGCTSWYRTAGGKNTSNWPSFTYDYRKRTRFFDPANYEEATAGTG</sequence>
<dbReference type="InterPro" id="IPR036188">
    <property type="entry name" value="FAD/NAD-bd_sf"/>
</dbReference>
<dbReference type="RefSeq" id="WP_066470737.1">
    <property type="nucleotide sequence ID" value="NZ_CBCRUZ010000017.1"/>
</dbReference>
<keyword evidence="6" id="KW-1185">Reference proteome</keyword>
<evidence type="ECO:0000313" key="6">
    <source>
        <dbReference type="Proteomes" id="UP000887023"/>
    </source>
</evidence>
<dbReference type="Gene3D" id="3.50.50.60">
    <property type="entry name" value="FAD/NAD(P)-binding domain"/>
    <property type="match status" value="3"/>
</dbReference>
<evidence type="ECO:0000256" key="4">
    <source>
        <dbReference type="ARBA" id="ARBA00023002"/>
    </source>
</evidence>
<reference evidence="5" key="1">
    <citation type="submission" date="2021-07" db="EMBL/GenBank/DDBJ databases">
        <title>Candidatus Kaistella beijingensis sp. nov. isolated from a municipal wastewater treatment plant is involved in sludge foaming.</title>
        <authorList>
            <person name="Song Y."/>
            <person name="Liu S.-J."/>
        </authorList>
    </citation>
    <scope>NUCLEOTIDE SEQUENCE</scope>
    <source>
        <strain evidence="5">DSM 43998</strain>
    </source>
</reference>
<protein>
    <submittedName>
        <fullName evidence="5">NAD(P)/FAD-dependent oxidoreductase</fullName>
    </submittedName>
</protein>
<dbReference type="SUPFAM" id="SSF51905">
    <property type="entry name" value="FAD/NAD(P)-binding domain"/>
    <property type="match status" value="2"/>
</dbReference>
<accession>A0ABX8S421</accession>
<dbReference type="Proteomes" id="UP000887023">
    <property type="component" value="Chromosome"/>
</dbReference>
<organism evidence="5 6">
    <name type="scientific">Skermania pinensis</name>
    <dbReference type="NCBI Taxonomy" id="39122"/>
    <lineage>
        <taxon>Bacteria</taxon>
        <taxon>Bacillati</taxon>
        <taxon>Actinomycetota</taxon>
        <taxon>Actinomycetes</taxon>
        <taxon>Mycobacteriales</taxon>
        <taxon>Gordoniaceae</taxon>
        <taxon>Skermania</taxon>
    </lineage>
</organism>
<evidence type="ECO:0000313" key="5">
    <source>
        <dbReference type="EMBL" id="QXQ12578.1"/>
    </source>
</evidence>